<proteinExistence type="predicted"/>
<dbReference type="GO" id="GO:0016485">
    <property type="term" value="P:protein processing"/>
    <property type="evidence" value="ECO:0007669"/>
    <property type="project" value="TreeGrafter"/>
</dbReference>
<feature type="domain" description="Peptidase M13 C-terminal" evidence="1">
    <location>
        <begin position="4"/>
        <end position="99"/>
    </location>
</feature>
<dbReference type="AlphaFoldDB" id="A0A0N4YMS8"/>
<dbReference type="InterPro" id="IPR000718">
    <property type="entry name" value="Peptidase_M13"/>
</dbReference>
<dbReference type="Gene3D" id="3.40.390.10">
    <property type="entry name" value="Collagenase (Catalytic Domain)"/>
    <property type="match status" value="1"/>
</dbReference>
<evidence type="ECO:0000313" key="2">
    <source>
        <dbReference type="WBParaSite" id="NBR_0001850101-mRNA-1"/>
    </source>
</evidence>
<dbReference type="InterPro" id="IPR024079">
    <property type="entry name" value="MetalloPept_cat_dom_sf"/>
</dbReference>
<dbReference type="WBParaSite" id="NBR_0001850101-mRNA-1">
    <property type="protein sequence ID" value="NBR_0001850101-mRNA-1"/>
    <property type="gene ID" value="NBR_0001850101"/>
</dbReference>
<dbReference type="PANTHER" id="PTHR11733">
    <property type="entry name" value="ZINC METALLOPROTEASE FAMILY M13 NEPRILYSIN-RELATED"/>
    <property type="match status" value="1"/>
</dbReference>
<evidence type="ECO:0000259" key="1">
    <source>
        <dbReference type="Pfam" id="PF01431"/>
    </source>
</evidence>
<dbReference type="Pfam" id="PF01431">
    <property type="entry name" value="Peptidase_M13"/>
    <property type="match status" value="1"/>
</dbReference>
<dbReference type="GO" id="GO:0004222">
    <property type="term" value="F:metalloendopeptidase activity"/>
    <property type="evidence" value="ECO:0007669"/>
    <property type="project" value="InterPro"/>
</dbReference>
<accession>A0A0N4YMS8</accession>
<dbReference type="OMA" id="SACRTNQ"/>
<reference evidence="2" key="1">
    <citation type="submission" date="2017-02" db="UniProtKB">
        <authorList>
            <consortium name="WormBaseParasite"/>
        </authorList>
    </citation>
    <scope>IDENTIFICATION</scope>
</reference>
<dbReference type="GO" id="GO:0005886">
    <property type="term" value="C:plasma membrane"/>
    <property type="evidence" value="ECO:0007669"/>
    <property type="project" value="TreeGrafter"/>
</dbReference>
<dbReference type="PROSITE" id="PS51885">
    <property type="entry name" value="NEPRILYSIN"/>
    <property type="match status" value="1"/>
</dbReference>
<protein>
    <submittedName>
        <fullName evidence="2">Peptidase_M13 domain-containing protein</fullName>
    </submittedName>
</protein>
<organism evidence="2">
    <name type="scientific">Nippostrongylus brasiliensis</name>
    <name type="common">Rat hookworm</name>
    <dbReference type="NCBI Taxonomy" id="27835"/>
    <lineage>
        <taxon>Eukaryota</taxon>
        <taxon>Metazoa</taxon>
        <taxon>Ecdysozoa</taxon>
        <taxon>Nematoda</taxon>
        <taxon>Chromadorea</taxon>
        <taxon>Rhabditida</taxon>
        <taxon>Rhabditina</taxon>
        <taxon>Rhabditomorpha</taxon>
        <taxon>Strongyloidea</taxon>
        <taxon>Heligmosomidae</taxon>
        <taxon>Nippostrongylus</taxon>
    </lineage>
</organism>
<dbReference type="PANTHER" id="PTHR11733:SF188">
    <property type="entry name" value="NEPRILYSIN"/>
    <property type="match status" value="1"/>
</dbReference>
<name>A0A0N4YMS8_NIPBR</name>
<sequence length="105" mass="12048">LFSGQQAAYNAYRQYVGELGHEELRLPGLEQFSPNQIFWITYDSQSSKRRCEIRFQLLTNPHAPGSCRTNQVMQDIPSFGMDFGCKQGSPMYPLPDQRCKVWVGV</sequence>
<dbReference type="InterPro" id="IPR018497">
    <property type="entry name" value="Peptidase_M13_C"/>
</dbReference>
<dbReference type="SUPFAM" id="SSF55486">
    <property type="entry name" value="Metalloproteases ('zincins'), catalytic domain"/>
    <property type="match status" value="1"/>
</dbReference>